<dbReference type="AlphaFoldDB" id="A0A0F7H981"/>
<dbReference type="InterPro" id="IPR025296">
    <property type="entry name" value="DUF4158"/>
</dbReference>
<proteinExistence type="predicted"/>
<dbReference type="Pfam" id="PF13700">
    <property type="entry name" value="DUF4158"/>
    <property type="match status" value="1"/>
</dbReference>
<organism evidence="1">
    <name type="scientific">Serratia fonticola</name>
    <dbReference type="NCBI Taxonomy" id="47917"/>
    <lineage>
        <taxon>Bacteria</taxon>
        <taxon>Pseudomonadati</taxon>
        <taxon>Pseudomonadota</taxon>
        <taxon>Gammaproteobacteria</taxon>
        <taxon>Enterobacterales</taxon>
        <taxon>Yersiniaceae</taxon>
        <taxon>Serratia</taxon>
    </lineage>
</organism>
<dbReference type="EMBL" id="CABEEZ010000020">
    <property type="protein sequence ID" value="VTR20256.1"/>
    <property type="molecule type" value="Genomic_DNA"/>
</dbReference>
<accession>A0A0F7H981</accession>
<name>A0A0F7H981_SERFO</name>
<sequence>MSFDFLITDVAEPNDVQLARYFHLEECDPAFIILRRGKHIRLVMARQLTTARFLVPFLTD</sequence>
<reference evidence="1" key="1">
    <citation type="submission" date="2019-05" db="EMBL/GenBank/DDBJ databases">
        <authorList>
            <consortium name="Pathogen Informatics"/>
        </authorList>
    </citation>
    <scope>NUCLEOTIDE SEQUENCE [LARGE SCALE GENOMIC DNA]</scope>
    <source>
        <strain evidence="1">NCTC12965</strain>
    </source>
</reference>
<evidence type="ECO:0000313" key="1">
    <source>
        <dbReference type="EMBL" id="VTR20256.1"/>
    </source>
</evidence>
<dbReference type="KEGG" id="sfw:WN53_07940"/>
<gene>
    <name evidence="1" type="ORF">NCTC12965_00989</name>
</gene>
<protein>
    <submittedName>
        <fullName evidence="1">Transposase and inactivated derivatives, TnpA family</fullName>
    </submittedName>
</protein>